<feature type="compositionally biased region" description="Low complexity" evidence="5">
    <location>
        <begin position="163"/>
        <end position="182"/>
    </location>
</feature>
<evidence type="ECO:0000256" key="1">
    <source>
        <dbReference type="ARBA" id="ARBA00022741"/>
    </source>
</evidence>
<dbReference type="SUPFAM" id="SSF52540">
    <property type="entry name" value="P-loop containing nucleoside triphosphate hydrolases"/>
    <property type="match status" value="1"/>
</dbReference>
<dbReference type="InterPro" id="IPR001650">
    <property type="entry name" value="Helicase_C-like"/>
</dbReference>
<keyword evidence="8" id="KW-1185">Reference proteome</keyword>
<dbReference type="Pfam" id="PF00271">
    <property type="entry name" value="Helicase_C"/>
    <property type="match status" value="1"/>
</dbReference>
<keyword evidence="4" id="KW-0067">ATP-binding</keyword>
<dbReference type="GO" id="GO:0005829">
    <property type="term" value="C:cytosol"/>
    <property type="evidence" value="ECO:0007669"/>
    <property type="project" value="TreeGrafter"/>
</dbReference>
<accession>A0A8J4D1Z5</accession>
<dbReference type="InterPro" id="IPR027417">
    <property type="entry name" value="P-loop_NTPase"/>
</dbReference>
<dbReference type="GO" id="GO:0016787">
    <property type="term" value="F:hydrolase activity"/>
    <property type="evidence" value="ECO:0007669"/>
    <property type="project" value="UniProtKB-KW"/>
</dbReference>
<reference evidence="7" key="1">
    <citation type="journal article" date="2021" name="Proc. Natl. Acad. Sci. U.S.A.">
        <title>Three genomes in the algal genus Volvox reveal the fate of a haploid sex-determining region after a transition to homothallism.</title>
        <authorList>
            <person name="Yamamoto K."/>
            <person name="Hamaji T."/>
            <person name="Kawai-Toyooka H."/>
            <person name="Matsuzaki R."/>
            <person name="Takahashi F."/>
            <person name="Nishimura Y."/>
            <person name="Kawachi M."/>
            <person name="Noguchi H."/>
            <person name="Minakuchi Y."/>
            <person name="Umen J.G."/>
            <person name="Toyoda A."/>
            <person name="Nozaki H."/>
        </authorList>
    </citation>
    <scope>NUCLEOTIDE SEQUENCE</scope>
    <source>
        <strain evidence="7">NIES-3786</strain>
    </source>
</reference>
<dbReference type="Gene3D" id="3.40.50.300">
    <property type="entry name" value="P-loop containing nucleotide triphosphate hydrolases"/>
    <property type="match status" value="1"/>
</dbReference>
<dbReference type="PANTHER" id="PTHR47959">
    <property type="entry name" value="ATP-DEPENDENT RNA HELICASE RHLE-RELATED"/>
    <property type="match status" value="1"/>
</dbReference>
<dbReference type="SMART" id="SM00490">
    <property type="entry name" value="HELICc"/>
    <property type="match status" value="1"/>
</dbReference>
<evidence type="ECO:0000256" key="4">
    <source>
        <dbReference type="ARBA" id="ARBA00022840"/>
    </source>
</evidence>
<feature type="domain" description="Helicase C-terminal" evidence="6">
    <location>
        <begin position="3"/>
        <end position="178"/>
    </location>
</feature>
<dbReference type="EMBL" id="BNCP01000064">
    <property type="protein sequence ID" value="GIL91340.1"/>
    <property type="molecule type" value="Genomic_DNA"/>
</dbReference>
<dbReference type="InterPro" id="IPR050079">
    <property type="entry name" value="DEAD_box_RNA_helicase"/>
</dbReference>
<dbReference type="Proteomes" id="UP000747110">
    <property type="component" value="Unassembled WGS sequence"/>
</dbReference>
<name>A0A8J4D1Z5_9CHLO</name>
<evidence type="ECO:0000256" key="3">
    <source>
        <dbReference type="ARBA" id="ARBA00022806"/>
    </source>
</evidence>
<protein>
    <recommendedName>
        <fullName evidence="6">Helicase C-terminal domain-containing protein</fullName>
    </recommendedName>
</protein>
<evidence type="ECO:0000313" key="8">
    <source>
        <dbReference type="Proteomes" id="UP000747110"/>
    </source>
</evidence>
<feature type="region of interest" description="Disordered" evidence="5">
    <location>
        <begin position="118"/>
        <end position="182"/>
    </location>
</feature>
<keyword evidence="3" id="KW-0347">Helicase</keyword>
<gene>
    <name evidence="7" type="ORF">Vretifemale_18976</name>
</gene>
<evidence type="ECO:0000256" key="2">
    <source>
        <dbReference type="ARBA" id="ARBA00022801"/>
    </source>
</evidence>
<comment type="caution">
    <text evidence="7">The sequence shown here is derived from an EMBL/GenBank/DDBJ whole genome shotgun (WGS) entry which is preliminary data.</text>
</comment>
<dbReference type="CDD" id="cd18787">
    <property type="entry name" value="SF2_C_DEAD"/>
    <property type="match status" value="1"/>
</dbReference>
<dbReference type="GO" id="GO:0003724">
    <property type="term" value="F:RNA helicase activity"/>
    <property type="evidence" value="ECO:0007669"/>
    <property type="project" value="TreeGrafter"/>
</dbReference>
<keyword evidence="1" id="KW-0547">Nucleotide-binding</keyword>
<keyword evidence="2" id="KW-0378">Hydrolase</keyword>
<sequence>RDEVLYYLLAVHPGRTLVFANAVSAIRRVAALLKVLGLPAIALHAQQQQRQRLKALDRFRADSQSVLVATDVAARGLDIPGVATVIHYQLPASPDTYIHRYFTGGLAAALATRVKEPATSGSEIAAQRTAADTRKVAEDTSAVPGAVKYRRPLPSPPSCTRVIRQQQQPLRLPRPRSSIPKN</sequence>
<evidence type="ECO:0000259" key="6">
    <source>
        <dbReference type="PROSITE" id="PS51194"/>
    </source>
</evidence>
<dbReference type="GO" id="GO:0005524">
    <property type="term" value="F:ATP binding"/>
    <property type="evidence" value="ECO:0007669"/>
    <property type="project" value="UniProtKB-KW"/>
</dbReference>
<dbReference type="AlphaFoldDB" id="A0A8J4D1Z5"/>
<organism evidence="7 8">
    <name type="scientific">Volvox reticuliferus</name>
    <dbReference type="NCBI Taxonomy" id="1737510"/>
    <lineage>
        <taxon>Eukaryota</taxon>
        <taxon>Viridiplantae</taxon>
        <taxon>Chlorophyta</taxon>
        <taxon>core chlorophytes</taxon>
        <taxon>Chlorophyceae</taxon>
        <taxon>CS clade</taxon>
        <taxon>Chlamydomonadales</taxon>
        <taxon>Volvocaceae</taxon>
        <taxon>Volvox</taxon>
    </lineage>
</organism>
<feature type="non-terminal residue" evidence="7">
    <location>
        <position position="1"/>
    </location>
</feature>
<evidence type="ECO:0000256" key="5">
    <source>
        <dbReference type="SAM" id="MobiDB-lite"/>
    </source>
</evidence>
<proteinExistence type="predicted"/>
<evidence type="ECO:0000313" key="7">
    <source>
        <dbReference type="EMBL" id="GIL91340.1"/>
    </source>
</evidence>
<dbReference type="PANTHER" id="PTHR47959:SF1">
    <property type="entry name" value="ATP-DEPENDENT RNA HELICASE DBPA"/>
    <property type="match status" value="1"/>
</dbReference>
<dbReference type="PROSITE" id="PS51194">
    <property type="entry name" value="HELICASE_CTER"/>
    <property type="match status" value="1"/>
</dbReference>
<dbReference type="OrthoDB" id="10261904at2759"/>